<dbReference type="InterPro" id="IPR027417">
    <property type="entry name" value="P-loop_NTPase"/>
</dbReference>
<dbReference type="PIRSF" id="PIRSF034888">
    <property type="entry name" value="P-loop_UCP034888"/>
    <property type="match status" value="1"/>
</dbReference>
<dbReference type="InterPro" id="IPR041685">
    <property type="entry name" value="AAA_GajA/Old/RecF-like"/>
</dbReference>
<protein>
    <submittedName>
        <fullName evidence="3">DNA replication and repair protein RecF</fullName>
    </submittedName>
</protein>
<dbReference type="Gene3D" id="3.40.50.300">
    <property type="entry name" value="P-loop containing nucleotide triphosphate hydrolases"/>
    <property type="match status" value="2"/>
</dbReference>
<dbReference type="AlphaFoldDB" id="A0A7G9YXD7"/>
<reference evidence="3" key="1">
    <citation type="submission" date="2020-06" db="EMBL/GenBank/DDBJ databases">
        <title>Unique genomic features of the anaerobic methanotrophic archaea.</title>
        <authorList>
            <person name="Chadwick G.L."/>
            <person name="Skennerton C.T."/>
            <person name="Laso-Perez R."/>
            <person name="Leu A.O."/>
            <person name="Speth D.R."/>
            <person name="Yu H."/>
            <person name="Morgan-Lang C."/>
            <person name="Hatzenpichler R."/>
            <person name="Goudeau D."/>
            <person name="Malmstrom R."/>
            <person name="Brazelton W.J."/>
            <person name="Woyke T."/>
            <person name="Hallam S.J."/>
            <person name="Tyson G.W."/>
            <person name="Wegener G."/>
            <person name="Boetius A."/>
            <person name="Orphan V."/>
        </authorList>
    </citation>
    <scope>NUCLEOTIDE SEQUENCE</scope>
</reference>
<evidence type="ECO:0000313" key="3">
    <source>
        <dbReference type="EMBL" id="QNO52671.1"/>
    </source>
</evidence>
<evidence type="ECO:0000313" key="2">
    <source>
        <dbReference type="EMBL" id="QNO52655.1"/>
    </source>
</evidence>
<dbReference type="EMBL" id="MT631517">
    <property type="protein sequence ID" value="QNO52671.1"/>
    <property type="molecule type" value="Genomic_DNA"/>
</dbReference>
<organism evidence="3">
    <name type="scientific">Candidatus Methanophagaceae archaeon ANME-1 ERB6</name>
    <dbReference type="NCBI Taxonomy" id="2759912"/>
    <lineage>
        <taxon>Archaea</taxon>
        <taxon>Methanobacteriati</taxon>
        <taxon>Methanobacteriota</taxon>
        <taxon>Stenosarchaea group</taxon>
        <taxon>Methanomicrobia</taxon>
        <taxon>Candidatus Methanophagales</taxon>
        <taxon>Candidatus Methanophagaceae</taxon>
    </lineage>
</organism>
<dbReference type="PANTHER" id="PTHR43581:SF2">
    <property type="entry name" value="EXCINUCLEASE ATPASE SUBUNIT"/>
    <property type="match status" value="1"/>
</dbReference>
<proteinExistence type="predicted"/>
<gene>
    <name evidence="3" type="primary">recF</name>
    <name evidence="2" type="ORF">CKMLAADM_00020</name>
    <name evidence="3" type="ORF">OOKFEKOF_00010</name>
</gene>
<feature type="domain" description="Endonuclease GajA/Old nuclease/RecF-like AAA" evidence="1">
    <location>
        <begin position="1"/>
        <end position="364"/>
    </location>
</feature>
<dbReference type="EMBL" id="MT631516">
    <property type="protein sequence ID" value="QNO52655.1"/>
    <property type="molecule type" value="Genomic_DNA"/>
</dbReference>
<accession>A0A7G9YXD7</accession>
<name>A0A7G9YXD7_9EURY</name>
<dbReference type="SUPFAM" id="SSF52540">
    <property type="entry name" value="P-loop containing nucleoside triphosphate hydrolases"/>
    <property type="match status" value="1"/>
</dbReference>
<dbReference type="Pfam" id="PF13175">
    <property type="entry name" value="AAA_15"/>
    <property type="match status" value="1"/>
</dbReference>
<dbReference type="InterPro" id="IPR014592">
    <property type="entry name" value="P-loop_UCP034888"/>
</dbReference>
<dbReference type="InterPro" id="IPR051396">
    <property type="entry name" value="Bact_Antivir_Def_Nuclease"/>
</dbReference>
<dbReference type="PANTHER" id="PTHR43581">
    <property type="entry name" value="ATP/GTP PHOSPHATASE"/>
    <property type="match status" value="1"/>
</dbReference>
<evidence type="ECO:0000259" key="1">
    <source>
        <dbReference type="Pfam" id="PF13175"/>
    </source>
</evidence>
<sequence length="431" mass="48906">MLSKIKIGNFKSIKDLDLKLAPLTIFVGPNSSGKSNVLESIAILAQTTRLDRSITRSLEGSLRYGVFVQYPISRDFPLFDFIAHKKDWSKFITFEIHITDAEHHDIGYMYAFMPKDEEVRQAVFANARKLVEAGYLRAAESLMVSEFLYPDEFQDLVMPAGELPYMLSPTCFKCAFPKPPIADQKRQQIEEISFEAQKIVKKIETAVRDVYFISAIRGEVKPFVETGVGEPELGTHGERIIEILSMIFGRAEYKNIAGKIIEWASKFGMKELKAGYWGRNILSSDYMDPELRTHLNMALASQGSRQILSIITQLFWSKPGSVIMIEEPEISLHIEAQLELPKMFSDAIQEGKQVIVTTHSEHLILALKPLIVNGELKPEDVAIWHFEKTEEGTKAERLNLTDKGIVEGWIPSYVEAEGEIIKEWFNTLLEA</sequence>